<dbReference type="Gene3D" id="2.30.30.40">
    <property type="entry name" value="SH3 Domains"/>
    <property type="match status" value="1"/>
</dbReference>
<dbReference type="InterPro" id="IPR003646">
    <property type="entry name" value="SH3-like_bac-type"/>
</dbReference>
<reference evidence="4" key="1">
    <citation type="journal article" date="2014" name="Int. J. Syst. Evol. Microbiol.">
        <title>Complete genome sequence of Corynebacterium casei LMG S-19264T (=DSM 44701T), isolated from a smear-ripened cheese.</title>
        <authorList>
            <consortium name="US DOE Joint Genome Institute (JGI-PGF)"/>
            <person name="Walter F."/>
            <person name="Albersmeier A."/>
            <person name="Kalinowski J."/>
            <person name="Ruckert C."/>
        </authorList>
    </citation>
    <scope>NUCLEOTIDE SEQUENCE</scope>
    <source>
        <strain evidence="4">JCM 4956</strain>
    </source>
</reference>
<proteinExistence type="predicted"/>
<feature type="signal peptide" evidence="2">
    <location>
        <begin position="1"/>
        <end position="29"/>
    </location>
</feature>
<feature type="chain" id="PRO_5038093438" description="SH3b domain-containing protein" evidence="2">
    <location>
        <begin position="30"/>
        <end position="147"/>
    </location>
</feature>
<name>A0A918K0B3_9ACTN</name>
<dbReference type="RefSeq" id="WP_190033615.1">
    <property type="nucleotide sequence ID" value="NZ_BMWD01000001.1"/>
</dbReference>
<keyword evidence="5" id="KW-1185">Reference proteome</keyword>
<evidence type="ECO:0000256" key="1">
    <source>
        <dbReference type="SAM" id="MobiDB-lite"/>
    </source>
</evidence>
<dbReference type="PROSITE" id="PS51257">
    <property type="entry name" value="PROKAR_LIPOPROTEIN"/>
    <property type="match status" value="1"/>
</dbReference>
<dbReference type="EMBL" id="BMWD01000001">
    <property type="protein sequence ID" value="GGX41424.1"/>
    <property type="molecule type" value="Genomic_DNA"/>
</dbReference>
<dbReference type="Pfam" id="PF08239">
    <property type="entry name" value="SH3_3"/>
    <property type="match status" value="1"/>
</dbReference>
<feature type="domain" description="SH3b" evidence="3">
    <location>
        <begin position="80"/>
        <end position="138"/>
    </location>
</feature>
<dbReference type="AlphaFoldDB" id="A0A918K0B3"/>
<evidence type="ECO:0000256" key="2">
    <source>
        <dbReference type="SAM" id="SignalP"/>
    </source>
</evidence>
<evidence type="ECO:0000313" key="5">
    <source>
        <dbReference type="Proteomes" id="UP000645555"/>
    </source>
</evidence>
<feature type="compositionally biased region" description="Basic and acidic residues" evidence="1">
    <location>
        <begin position="32"/>
        <end position="44"/>
    </location>
</feature>
<protein>
    <recommendedName>
        <fullName evidence="3">SH3b domain-containing protein</fullName>
    </recommendedName>
</protein>
<evidence type="ECO:0000259" key="3">
    <source>
        <dbReference type="Pfam" id="PF08239"/>
    </source>
</evidence>
<feature type="compositionally biased region" description="Basic and acidic residues" evidence="1">
    <location>
        <begin position="60"/>
        <end position="69"/>
    </location>
</feature>
<organism evidence="4 5">
    <name type="scientific">Streptomyces fructofermentans</name>
    <dbReference type="NCBI Taxonomy" id="152141"/>
    <lineage>
        <taxon>Bacteria</taxon>
        <taxon>Bacillati</taxon>
        <taxon>Actinomycetota</taxon>
        <taxon>Actinomycetes</taxon>
        <taxon>Kitasatosporales</taxon>
        <taxon>Streptomycetaceae</taxon>
        <taxon>Streptomyces</taxon>
    </lineage>
</organism>
<evidence type="ECO:0000313" key="4">
    <source>
        <dbReference type="EMBL" id="GGX41424.1"/>
    </source>
</evidence>
<keyword evidence="2" id="KW-0732">Signal</keyword>
<feature type="region of interest" description="Disordered" evidence="1">
    <location>
        <begin position="30"/>
        <end position="69"/>
    </location>
</feature>
<comment type="caution">
    <text evidence="4">The sequence shown here is derived from an EMBL/GenBank/DDBJ whole genome shotgun (WGS) entry which is preliminary data.</text>
</comment>
<reference evidence="4" key="2">
    <citation type="submission" date="2020-09" db="EMBL/GenBank/DDBJ databases">
        <authorList>
            <person name="Sun Q."/>
            <person name="Ohkuma M."/>
        </authorList>
    </citation>
    <scope>NUCLEOTIDE SEQUENCE</scope>
    <source>
        <strain evidence="4">JCM 4956</strain>
    </source>
</reference>
<dbReference type="Proteomes" id="UP000645555">
    <property type="component" value="Unassembled WGS sequence"/>
</dbReference>
<gene>
    <name evidence="4" type="ORF">GCM10010515_05470</name>
</gene>
<accession>A0A918K0B3</accession>
<sequence>MSLRTALTHLGIVAACGTLLVGAASPALAGDDWGKQDGRKDEWSNSRPEAGKGNWSNGHQDGRQDSRQEALYRGRVTAVGGLNLRDRPTRGSAVIGFAKQGEVVSIFCKTPGENVKGNPLWYLLADGTWAWGAARYIDNIGPAPRWC</sequence>